<keyword evidence="1" id="KW-0732">Signal</keyword>
<sequence>LAVTAAAIAALPALVPWWAQAVDRREGFVVVDAHLRGVWRGLPFDRGFVLWPRDMYCRFREYQMFDGEKPQIFVTSPNLLTFDPPRREFIRRFGFDPLDGLHMRSSGDLGEVAENINRRTALPVAVVDRFGFAATVLPKR</sequence>
<comment type="caution">
    <text evidence="2">The sequence shown here is derived from an EMBL/GenBank/DDBJ whole genome shotgun (WGS) entry which is preliminary data.</text>
</comment>
<reference evidence="2" key="1">
    <citation type="submission" date="2020-07" db="EMBL/GenBank/DDBJ databases">
        <title>Huge and variable diversity of episymbiotic CPR bacteria and DPANN archaea in groundwater ecosystems.</title>
        <authorList>
            <person name="He C.Y."/>
            <person name="Keren R."/>
            <person name="Whittaker M."/>
            <person name="Farag I.F."/>
            <person name="Doudna J."/>
            <person name="Cate J.H.D."/>
            <person name="Banfield J.F."/>
        </authorList>
    </citation>
    <scope>NUCLEOTIDE SEQUENCE</scope>
    <source>
        <strain evidence="2">NC_groundwater_928_Pr1_S-0.2um_72_17</strain>
    </source>
</reference>
<evidence type="ECO:0000313" key="3">
    <source>
        <dbReference type="Proteomes" id="UP000807850"/>
    </source>
</evidence>
<gene>
    <name evidence="2" type="ORF">HY076_00505</name>
</gene>
<name>A0A9D6L4Z8_UNCEI</name>
<evidence type="ECO:0000256" key="1">
    <source>
        <dbReference type="SAM" id="SignalP"/>
    </source>
</evidence>
<protein>
    <submittedName>
        <fullName evidence="2">Uncharacterized protein</fullName>
    </submittedName>
</protein>
<proteinExistence type="predicted"/>
<feature type="non-terminal residue" evidence="2">
    <location>
        <position position="1"/>
    </location>
</feature>
<dbReference type="Proteomes" id="UP000807850">
    <property type="component" value="Unassembled WGS sequence"/>
</dbReference>
<evidence type="ECO:0000313" key="2">
    <source>
        <dbReference type="EMBL" id="MBI3538741.1"/>
    </source>
</evidence>
<dbReference type="EMBL" id="JACQAY010000019">
    <property type="protein sequence ID" value="MBI3538741.1"/>
    <property type="molecule type" value="Genomic_DNA"/>
</dbReference>
<feature type="chain" id="PRO_5038405232" evidence="1">
    <location>
        <begin position="22"/>
        <end position="140"/>
    </location>
</feature>
<dbReference type="AlphaFoldDB" id="A0A9D6L4Z8"/>
<feature type="signal peptide" evidence="1">
    <location>
        <begin position="1"/>
        <end position="21"/>
    </location>
</feature>
<accession>A0A9D6L4Z8</accession>
<organism evidence="2 3">
    <name type="scientific">Eiseniibacteriota bacterium</name>
    <dbReference type="NCBI Taxonomy" id="2212470"/>
    <lineage>
        <taxon>Bacteria</taxon>
        <taxon>Candidatus Eiseniibacteriota</taxon>
    </lineage>
</organism>